<keyword evidence="2" id="KW-0540">Nuclease</keyword>
<keyword evidence="3" id="KW-0378">Hydrolase</keyword>
<dbReference type="InterPro" id="IPR037038">
    <property type="entry name" value="HepT-like_sf"/>
</dbReference>
<dbReference type="GO" id="GO:0016787">
    <property type="term" value="F:hydrolase activity"/>
    <property type="evidence" value="ECO:0007669"/>
    <property type="project" value="UniProtKB-KW"/>
</dbReference>
<evidence type="ECO:0000256" key="1">
    <source>
        <dbReference type="ARBA" id="ARBA00022649"/>
    </source>
</evidence>
<dbReference type="GO" id="GO:0004540">
    <property type="term" value="F:RNA nuclease activity"/>
    <property type="evidence" value="ECO:0007669"/>
    <property type="project" value="InterPro"/>
</dbReference>
<comment type="similarity">
    <text evidence="4">Belongs to the HepT RNase toxin family.</text>
</comment>
<dbReference type="InterPro" id="IPR008201">
    <property type="entry name" value="HepT-like"/>
</dbReference>
<keyword evidence="1" id="KW-1277">Toxin-antitoxin system</keyword>
<dbReference type="PANTHER" id="PTHR33397:SF5">
    <property type="entry name" value="RNASE YUTE-RELATED"/>
    <property type="match status" value="1"/>
</dbReference>
<name>A0A832GP14_9BACT</name>
<dbReference type="EMBL" id="DSZU01000128">
    <property type="protein sequence ID" value="HGV55816.1"/>
    <property type="molecule type" value="Genomic_DNA"/>
</dbReference>
<dbReference type="GO" id="GO:0110001">
    <property type="term" value="C:toxin-antitoxin complex"/>
    <property type="evidence" value="ECO:0007669"/>
    <property type="project" value="InterPro"/>
</dbReference>
<dbReference type="Pfam" id="PF01934">
    <property type="entry name" value="HepT-like"/>
    <property type="match status" value="1"/>
</dbReference>
<evidence type="ECO:0000256" key="3">
    <source>
        <dbReference type="ARBA" id="ARBA00022801"/>
    </source>
</evidence>
<sequence length="133" mass="15825">MEVHKRLSRLEDNLRLLEELREALSPEVLEKDLKSQWLIRYGLFECIQIVIDIACHLVSKYNLGTPSSYSECIELLRRYDYINDALEDKLIGMIGLRNRLIHEYLIIEPKRLFKFLAFLDDFREFAKAIGPYF</sequence>
<dbReference type="Gene3D" id="1.20.120.580">
    <property type="entry name" value="bsu32300-like"/>
    <property type="match status" value="1"/>
</dbReference>
<accession>A0A832GP14</accession>
<proteinExistence type="inferred from homology"/>
<dbReference type="InterPro" id="IPR052379">
    <property type="entry name" value="Type_VII_TA_RNase"/>
</dbReference>
<dbReference type="PANTHER" id="PTHR33397">
    <property type="entry name" value="UPF0331 PROTEIN YUTE"/>
    <property type="match status" value="1"/>
</dbReference>
<reference evidence="5" key="1">
    <citation type="journal article" date="2020" name="mSystems">
        <title>Genome- and Community-Level Interaction Insights into Carbon Utilization and Element Cycling Functions of Hydrothermarchaeota in Hydrothermal Sediment.</title>
        <authorList>
            <person name="Zhou Z."/>
            <person name="Liu Y."/>
            <person name="Xu W."/>
            <person name="Pan J."/>
            <person name="Luo Z.H."/>
            <person name="Li M."/>
        </authorList>
    </citation>
    <scope>NUCLEOTIDE SEQUENCE [LARGE SCALE GENOMIC DNA]</scope>
    <source>
        <strain evidence="5">SpSt-605</strain>
    </source>
</reference>
<dbReference type="AlphaFoldDB" id="A0A832GP14"/>
<gene>
    <name evidence="5" type="ORF">ENT73_07055</name>
</gene>
<comment type="caution">
    <text evidence="5">The sequence shown here is derived from an EMBL/GenBank/DDBJ whole genome shotgun (WGS) entry which is preliminary data.</text>
</comment>
<dbReference type="NCBIfam" id="NF047751">
    <property type="entry name" value="HepT_toxin"/>
    <property type="match status" value="1"/>
</dbReference>
<evidence type="ECO:0000313" key="5">
    <source>
        <dbReference type="EMBL" id="HGV55816.1"/>
    </source>
</evidence>
<organism evidence="5">
    <name type="scientific">Caldimicrobium thiodismutans</name>
    <dbReference type="NCBI Taxonomy" id="1653476"/>
    <lineage>
        <taxon>Bacteria</taxon>
        <taxon>Pseudomonadati</taxon>
        <taxon>Thermodesulfobacteriota</taxon>
        <taxon>Thermodesulfobacteria</taxon>
        <taxon>Thermodesulfobacteriales</taxon>
        <taxon>Thermodesulfobacteriaceae</taxon>
        <taxon>Caldimicrobium</taxon>
    </lineage>
</organism>
<evidence type="ECO:0000256" key="4">
    <source>
        <dbReference type="ARBA" id="ARBA00024207"/>
    </source>
</evidence>
<evidence type="ECO:0000256" key="2">
    <source>
        <dbReference type="ARBA" id="ARBA00022722"/>
    </source>
</evidence>
<protein>
    <submittedName>
        <fullName evidence="5">DUF86 domain-containing protein</fullName>
    </submittedName>
</protein>